<dbReference type="Proteomes" id="UP000249081">
    <property type="component" value="Unassembled WGS sequence"/>
</dbReference>
<accession>A0A2W4XKK3</accession>
<dbReference type="InterPro" id="IPR029068">
    <property type="entry name" value="Glyas_Bleomycin-R_OHBP_Dase"/>
</dbReference>
<dbReference type="SUPFAM" id="SSF54593">
    <property type="entry name" value="Glyoxalase/Bleomycin resistance protein/Dihydroxybiphenyl dioxygenase"/>
    <property type="match status" value="1"/>
</dbReference>
<evidence type="ECO:0000313" key="2">
    <source>
        <dbReference type="Proteomes" id="UP000249081"/>
    </source>
</evidence>
<evidence type="ECO:0008006" key="3">
    <source>
        <dbReference type="Google" id="ProtNLM"/>
    </source>
</evidence>
<sequence>MKKLHLALSTDDIAASVVDYSTRLGCAPALVIEGAYALWRTETLNLSIRQGAGVAPGQLRHLGWEDDDAEGCSSEVDVNGITWEHFAAHHQAAEIAAAWPEASYPAQPEI</sequence>
<protein>
    <recommendedName>
        <fullName evidence="3">Glyoxalase</fullName>
    </recommendedName>
</protein>
<reference evidence="2" key="1">
    <citation type="submission" date="2018-04" db="EMBL/GenBank/DDBJ databases">
        <authorList>
            <person name="Cornet L."/>
        </authorList>
    </citation>
    <scope>NUCLEOTIDE SEQUENCE [LARGE SCALE GENOMIC DNA]</scope>
</reference>
<dbReference type="AlphaFoldDB" id="A0A2W4XKK3"/>
<dbReference type="Gene3D" id="3.10.180.10">
    <property type="entry name" value="2,3-Dihydroxybiphenyl 1,2-Dioxygenase, domain 1"/>
    <property type="match status" value="1"/>
</dbReference>
<proteinExistence type="predicted"/>
<dbReference type="EMBL" id="QBMN01000183">
    <property type="protein sequence ID" value="PZO35125.1"/>
    <property type="molecule type" value="Genomic_DNA"/>
</dbReference>
<organism evidence="1 2">
    <name type="scientific">Shackletoniella antarctica</name>
    <dbReference type="NCBI Taxonomy" id="268115"/>
    <lineage>
        <taxon>Bacteria</taxon>
        <taxon>Bacillati</taxon>
        <taxon>Cyanobacteriota</taxon>
        <taxon>Cyanophyceae</taxon>
        <taxon>Oculatellales</taxon>
        <taxon>Oculatellaceae</taxon>
        <taxon>Shackletoniella</taxon>
    </lineage>
</organism>
<comment type="caution">
    <text evidence="1">The sequence shown here is derived from an EMBL/GenBank/DDBJ whole genome shotgun (WGS) entry which is preliminary data.</text>
</comment>
<reference evidence="1 2" key="2">
    <citation type="submission" date="2018-06" db="EMBL/GenBank/DDBJ databases">
        <title>Metagenomic assembly of (sub)arctic Cyanobacteria and their associated microbiome from non-axenic cultures.</title>
        <authorList>
            <person name="Baurain D."/>
        </authorList>
    </citation>
    <scope>NUCLEOTIDE SEQUENCE [LARGE SCALE GENOMIC DNA]</scope>
    <source>
        <strain evidence="1">ULC041bin1</strain>
    </source>
</reference>
<name>A0A2W4XKK3_9CYAN</name>
<evidence type="ECO:0000313" key="1">
    <source>
        <dbReference type="EMBL" id="PZO35125.1"/>
    </source>
</evidence>
<gene>
    <name evidence="1" type="ORF">DCF17_19325</name>
</gene>